<dbReference type="CDD" id="cd08175">
    <property type="entry name" value="G1PDH"/>
    <property type="match status" value="1"/>
</dbReference>
<dbReference type="Gene3D" id="1.20.1090.10">
    <property type="entry name" value="Dehydroquinate synthase-like - alpha domain"/>
    <property type="match status" value="1"/>
</dbReference>
<keyword evidence="1" id="KW-0963">Cytoplasm</keyword>
<evidence type="ECO:0000256" key="8">
    <source>
        <dbReference type="ARBA" id="ARBA00023209"/>
    </source>
</evidence>
<keyword evidence="3" id="KW-0479">Metal-binding</keyword>
<reference evidence="10" key="1">
    <citation type="journal article" date="2021" name="PeerJ">
        <title>Extensive microbial diversity within the chicken gut microbiome revealed by metagenomics and culture.</title>
        <authorList>
            <person name="Gilroy R."/>
            <person name="Ravi A."/>
            <person name="Getino M."/>
            <person name="Pursley I."/>
            <person name="Horton D.L."/>
            <person name="Alikhan N.F."/>
            <person name="Baker D."/>
            <person name="Gharbi K."/>
            <person name="Hall N."/>
            <person name="Watson M."/>
            <person name="Adriaenssens E.M."/>
            <person name="Foster-Nyarko E."/>
            <person name="Jarju S."/>
            <person name="Secka A."/>
            <person name="Antonio M."/>
            <person name="Oren A."/>
            <person name="Chaudhuri R.R."/>
            <person name="La Ragione R."/>
            <person name="Hildebrand F."/>
            <person name="Pallen M.J."/>
        </authorList>
    </citation>
    <scope>NUCLEOTIDE SEQUENCE</scope>
    <source>
        <strain evidence="10">ChiSjej1B19-8411</strain>
    </source>
</reference>
<evidence type="ECO:0000256" key="3">
    <source>
        <dbReference type="ARBA" id="ARBA00022723"/>
    </source>
</evidence>
<keyword evidence="6" id="KW-0520">NAD</keyword>
<keyword evidence="7" id="KW-0443">Lipid metabolism</keyword>
<accession>A0A9D1WKH7</accession>
<dbReference type="GO" id="GO:0046872">
    <property type="term" value="F:metal ion binding"/>
    <property type="evidence" value="ECO:0007669"/>
    <property type="project" value="UniProtKB-KW"/>
</dbReference>
<dbReference type="SUPFAM" id="SSF56796">
    <property type="entry name" value="Dehydroquinate synthase-like"/>
    <property type="match status" value="1"/>
</dbReference>
<dbReference type="GO" id="GO:0016614">
    <property type="term" value="F:oxidoreductase activity, acting on CH-OH group of donors"/>
    <property type="evidence" value="ECO:0007669"/>
    <property type="project" value="InterPro"/>
</dbReference>
<proteinExistence type="predicted"/>
<evidence type="ECO:0000256" key="1">
    <source>
        <dbReference type="ARBA" id="ARBA00022490"/>
    </source>
</evidence>
<evidence type="ECO:0000256" key="4">
    <source>
        <dbReference type="ARBA" id="ARBA00022857"/>
    </source>
</evidence>
<protein>
    <submittedName>
        <fullName evidence="10">Sn-glycerol-1-phosphate dehydrogenase</fullName>
    </submittedName>
</protein>
<keyword evidence="9" id="KW-1208">Phospholipid metabolism</keyword>
<dbReference type="PANTHER" id="PTHR43616:SF5">
    <property type="entry name" value="GLYCEROL DEHYDROGENASE 1"/>
    <property type="match status" value="1"/>
</dbReference>
<evidence type="ECO:0000256" key="5">
    <source>
        <dbReference type="ARBA" id="ARBA00023002"/>
    </source>
</evidence>
<dbReference type="GO" id="GO:0008654">
    <property type="term" value="P:phospholipid biosynthetic process"/>
    <property type="evidence" value="ECO:0007669"/>
    <property type="project" value="UniProtKB-KW"/>
</dbReference>
<sequence>MRVDADDFARPCSCGKEHHIDVKEILIEPGAVQKLEEMMAEGDLKEYISPLVICDTNTFAATEEIMEDIYDRCQVITLDAEDLHADTYAVEIIQSNMEEDIDLILAVGAGTIHDLSRYVASQQGVPFVSVPTAASVDGFVSTVAAMNLDGLKKTVPAAAPVCVIADTDIFAKAPVRLTASGASDLLGKYICLADWKIAELVTGEYFCKNVYKLEKKALKEVKACLKGIGEQDESDMEELMYALILSGLAMQMVGSSRPASCAEHHMSRLWEMEVLNDKLDALHGEKVGIGMLLCLREYKRIGEAISQGRCQVKEYGGMEEELLRETFGAKGVLDGIRAENTPDPLEEIAPEVLEECLPQIAEIIEELPDPEEMEELMEKSGCVTKLEQIGLKEEIVPLTMRLSPYVRRRLSLMRLRKMLLIDGKEL</sequence>
<dbReference type="Pfam" id="PF13685">
    <property type="entry name" value="Fe-ADH_2"/>
    <property type="match status" value="1"/>
</dbReference>
<dbReference type="PANTHER" id="PTHR43616">
    <property type="entry name" value="GLYCEROL DEHYDROGENASE"/>
    <property type="match status" value="1"/>
</dbReference>
<evidence type="ECO:0000256" key="2">
    <source>
        <dbReference type="ARBA" id="ARBA00022516"/>
    </source>
</evidence>
<gene>
    <name evidence="10" type="ORF">IAA45_12215</name>
</gene>
<organism evidence="10 11">
    <name type="scientific">Candidatus Blautia gallistercoris</name>
    <dbReference type="NCBI Taxonomy" id="2838490"/>
    <lineage>
        <taxon>Bacteria</taxon>
        <taxon>Bacillati</taxon>
        <taxon>Bacillota</taxon>
        <taxon>Clostridia</taxon>
        <taxon>Lachnospirales</taxon>
        <taxon>Lachnospiraceae</taxon>
        <taxon>Blautia</taxon>
    </lineage>
</organism>
<evidence type="ECO:0000313" key="10">
    <source>
        <dbReference type="EMBL" id="HIX60462.1"/>
    </source>
</evidence>
<evidence type="ECO:0000313" key="11">
    <source>
        <dbReference type="Proteomes" id="UP000886817"/>
    </source>
</evidence>
<keyword evidence="2" id="KW-0444">Lipid biosynthesis</keyword>
<reference evidence="10" key="2">
    <citation type="submission" date="2021-04" db="EMBL/GenBank/DDBJ databases">
        <authorList>
            <person name="Gilroy R."/>
        </authorList>
    </citation>
    <scope>NUCLEOTIDE SEQUENCE</scope>
    <source>
        <strain evidence="10">ChiSjej1B19-8411</strain>
    </source>
</reference>
<dbReference type="AlphaFoldDB" id="A0A9D1WKH7"/>
<dbReference type="InterPro" id="IPR016205">
    <property type="entry name" value="Glycerol_DH"/>
</dbReference>
<dbReference type="Gene3D" id="3.40.50.1970">
    <property type="match status" value="1"/>
</dbReference>
<dbReference type="InterPro" id="IPR032837">
    <property type="entry name" value="G1PDH"/>
</dbReference>
<name>A0A9D1WKH7_9FIRM</name>
<keyword evidence="5" id="KW-0560">Oxidoreductase</keyword>
<dbReference type="Proteomes" id="UP000886817">
    <property type="component" value="Unassembled WGS sequence"/>
</dbReference>
<comment type="caution">
    <text evidence="10">The sequence shown here is derived from an EMBL/GenBank/DDBJ whole genome shotgun (WGS) entry which is preliminary data.</text>
</comment>
<dbReference type="EMBL" id="DXEX01000258">
    <property type="protein sequence ID" value="HIX60462.1"/>
    <property type="molecule type" value="Genomic_DNA"/>
</dbReference>
<keyword evidence="8" id="KW-0594">Phospholipid biosynthesis</keyword>
<evidence type="ECO:0000256" key="6">
    <source>
        <dbReference type="ARBA" id="ARBA00023027"/>
    </source>
</evidence>
<evidence type="ECO:0000256" key="7">
    <source>
        <dbReference type="ARBA" id="ARBA00023098"/>
    </source>
</evidence>
<evidence type="ECO:0000256" key="9">
    <source>
        <dbReference type="ARBA" id="ARBA00023264"/>
    </source>
</evidence>
<keyword evidence="4" id="KW-0521">NADP</keyword>